<dbReference type="InterPro" id="IPR029063">
    <property type="entry name" value="SAM-dependent_MTases_sf"/>
</dbReference>
<dbReference type="GO" id="GO:0005737">
    <property type="term" value="C:cytoplasm"/>
    <property type="evidence" value="ECO:0007669"/>
    <property type="project" value="UniProtKB-SubCell"/>
</dbReference>
<dbReference type="Proteomes" id="UP000236286">
    <property type="component" value="Unassembled WGS sequence"/>
</dbReference>
<accession>A0A2J7TK08</accession>
<comment type="similarity">
    <text evidence="2">Belongs to the methyltransferase superfamily. L-isoaspartyl/D-aspartyl protein methyltransferase family.</text>
</comment>
<comment type="caution">
    <text evidence="12">The sequence shown here is derived from an EMBL/GenBank/DDBJ whole genome shotgun (WGS) entry which is preliminary data.</text>
</comment>
<evidence type="ECO:0000313" key="12">
    <source>
        <dbReference type="EMBL" id="PNG27104.1"/>
    </source>
</evidence>
<proteinExistence type="inferred from homology"/>
<evidence type="ECO:0000256" key="1">
    <source>
        <dbReference type="ARBA" id="ARBA00004496"/>
    </source>
</evidence>
<dbReference type="Pfam" id="PF01135">
    <property type="entry name" value="PCMT"/>
    <property type="match status" value="1"/>
</dbReference>
<keyword evidence="6 12" id="KW-0489">Methyltransferase</keyword>
<protein>
    <recommendedName>
        <fullName evidence="4">Protein-L-isoaspartate O-methyltransferase</fullName>
        <ecNumber evidence="3">2.1.1.77</ecNumber>
    </recommendedName>
    <alternativeName>
        <fullName evidence="11">L-isoaspartyl protein carboxyl methyltransferase</fullName>
    </alternativeName>
    <alternativeName>
        <fullName evidence="9">Protein L-isoaspartyl methyltransferase</fullName>
    </alternativeName>
    <alternativeName>
        <fullName evidence="10">Protein-beta-aspartate methyltransferase</fullName>
    </alternativeName>
</protein>
<dbReference type="Gene3D" id="3.40.50.150">
    <property type="entry name" value="Vaccinia Virus protein VP39"/>
    <property type="match status" value="1"/>
</dbReference>
<evidence type="ECO:0000256" key="4">
    <source>
        <dbReference type="ARBA" id="ARBA00013346"/>
    </source>
</evidence>
<evidence type="ECO:0000256" key="11">
    <source>
        <dbReference type="ARBA" id="ARBA00031350"/>
    </source>
</evidence>
<keyword evidence="7 12" id="KW-0808">Transferase</keyword>
<keyword evidence="5" id="KW-0963">Cytoplasm</keyword>
<evidence type="ECO:0000256" key="9">
    <source>
        <dbReference type="ARBA" id="ARBA00030757"/>
    </source>
</evidence>
<name>A0A2J7TK08_METSI</name>
<keyword evidence="8" id="KW-0949">S-adenosyl-L-methionine</keyword>
<dbReference type="GO" id="GO:0004719">
    <property type="term" value="F:protein-L-isoaspartate (D-aspartate) O-methyltransferase activity"/>
    <property type="evidence" value="ECO:0007669"/>
    <property type="project" value="UniProtKB-EC"/>
</dbReference>
<evidence type="ECO:0000313" key="13">
    <source>
        <dbReference type="Proteomes" id="UP000236286"/>
    </source>
</evidence>
<evidence type="ECO:0000256" key="5">
    <source>
        <dbReference type="ARBA" id="ARBA00022490"/>
    </source>
</evidence>
<evidence type="ECO:0000256" key="8">
    <source>
        <dbReference type="ARBA" id="ARBA00022691"/>
    </source>
</evidence>
<dbReference type="EMBL" id="PDZR01000003">
    <property type="protein sequence ID" value="PNG27104.1"/>
    <property type="molecule type" value="Genomic_DNA"/>
</dbReference>
<evidence type="ECO:0000256" key="10">
    <source>
        <dbReference type="ARBA" id="ARBA00031323"/>
    </source>
</evidence>
<dbReference type="AlphaFoldDB" id="A0A2J7TK08"/>
<organism evidence="12 13">
    <name type="scientific">Methylocella silvestris</name>
    <dbReference type="NCBI Taxonomy" id="199596"/>
    <lineage>
        <taxon>Bacteria</taxon>
        <taxon>Pseudomonadati</taxon>
        <taxon>Pseudomonadota</taxon>
        <taxon>Alphaproteobacteria</taxon>
        <taxon>Hyphomicrobiales</taxon>
        <taxon>Beijerinckiaceae</taxon>
        <taxon>Methylocella</taxon>
    </lineage>
</organism>
<evidence type="ECO:0000256" key="2">
    <source>
        <dbReference type="ARBA" id="ARBA00005369"/>
    </source>
</evidence>
<sequence length="234" mass="25200">MRQIDGAPPDPIVAAGFPALRPQSKAAFLLEMRARGIQDVNLLRALETVPRETFVPHRYRDLSRRNLALPLRCGQTLPEPWLCARMIEALSLSPRCVVLEIGAGSGYAAALMARIASRIVSFERFQTLAVEAGARLEQLGVQNARVIWGDGLVSAGAFGPFDKIIVQGALAEPPDALLGVLAQGGVLVMARPDRGEPRRQHIVRVTRNGAGGFDVAPVCPCRMQPILAGKSRAL</sequence>
<comment type="subcellular location">
    <subcellularLocation>
        <location evidence="1">Cytoplasm</location>
    </subcellularLocation>
</comment>
<gene>
    <name evidence="12" type="ORF">CR492_05290</name>
</gene>
<dbReference type="GO" id="GO:0032259">
    <property type="term" value="P:methylation"/>
    <property type="evidence" value="ECO:0007669"/>
    <property type="project" value="UniProtKB-KW"/>
</dbReference>
<dbReference type="OrthoDB" id="9810066at2"/>
<dbReference type="CDD" id="cd02440">
    <property type="entry name" value="AdoMet_MTases"/>
    <property type="match status" value="1"/>
</dbReference>
<dbReference type="InterPro" id="IPR000682">
    <property type="entry name" value="PCMT"/>
</dbReference>
<reference evidence="12 13" key="1">
    <citation type="submission" date="2017-10" db="EMBL/GenBank/DDBJ databases">
        <title>Genome announcement of Methylocella silvestris TVC from permafrost.</title>
        <authorList>
            <person name="Wang J."/>
            <person name="Geng K."/>
            <person name="Ul-Haque F."/>
            <person name="Crombie A.T."/>
            <person name="Street L.E."/>
            <person name="Wookey P.A."/>
            <person name="Murrell J.C."/>
            <person name="Pratscher J."/>
        </authorList>
    </citation>
    <scope>NUCLEOTIDE SEQUENCE [LARGE SCALE GENOMIC DNA]</scope>
    <source>
        <strain evidence="12 13">TVC</strain>
    </source>
</reference>
<dbReference type="EC" id="2.1.1.77" evidence="3"/>
<dbReference type="PANTHER" id="PTHR11579:SF0">
    <property type="entry name" value="PROTEIN-L-ISOASPARTATE(D-ASPARTATE) O-METHYLTRANSFERASE"/>
    <property type="match status" value="1"/>
</dbReference>
<dbReference type="SUPFAM" id="SSF53335">
    <property type="entry name" value="S-adenosyl-L-methionine-dependent methyltransferases"/>
    <property type="match status" value="1"/>
</dbReference>
<evidence type="ECO:0000256" key="3">
    <source>
        <dbReference type="ARBA" id="ARBA00011890"/>
    </source>
</evidence>
<dbReference type="PANTHER" id="PTHR11579">
    <property type="entry name" value="PROTEIN-L-ISOASPARTATE O-METHYLTRANSFERASE"/>
    <property type="match status" value="1"/>
</dbReference>
<evidence type="ECO:0000256" key="7">
    <source>
        <dbReference type="ARBA" id="ARBA00022679"/>
    </source>
</evidence>
<evidence type="ECO:0000256" key="6">
    <source>
        <dbReference type="ARBA" id="ARBA00022603"/>
    </source>
</evidence>
<dbReference type="RefSeq" id="WP_102842696.1">
    <property type="nucleotide sequence ID" value="NZ_PDZR01000003.1"/>
</dbReference>